<evidence type="ECO:0000256" key="5">
    <source>
        <dbReference type="ARBA" id="ARBA00023242"/>
    </source>
</evidence>
<keyword evidence="9" id="KW-1185">Reference proteome</keyword>
<dbReference type="Proteomes" id="UP001565368">
    <property type="component" value="Unassembled WGS sequence"/>
</dbReference>
<dbReference type="InterPro" id="IPR036864">
    <property type="entry name" value="Zn2-C6_fun-type_DNA-bd_sf"/>
</dbReference>
<dbReference type="InterPro" id="IPR001138">
    <property type="entry name" value="Zn2Cys6_DnaBD"/>
</dbReference>
<accession>A0ABR3PUH0</accession>
<dbReference type="GeneID" id="95988469"/>
<evidence type="ECO:0000259" key="7">
    <source>
        <dbReference type="PROSITE" id="PS50048"/>
    </source>
</evidence>
<keyword evidence="5" id="KW-0539">Nucleus</keyword>
<evidence type="ECO:0000256" key="6">
    <source>
        <dbReference type="SAM" id="MobiDB-lite"/>
    </source>
</evidence>
<dbReference type="Gene3D" id="4.10.240.10">
    <property type="entry name" value="Zn(2)-C6 fungal-type DNA-binding domain"/>
    <property type="match status" value="1"/>
</dbReference>
<gene>
    <name evidence="8" type="ORF">Q8F55_007426</name>
</gene>
<dbReference type="PANTHER" id="PTHR31845:SF17">
    <property type="entry name" value="ZN(II)2CYS6 TRANSCRIPTION FACTOR (EUROFUNG)"/>
    <property type="match status" value="1"/>
</dbReference>
<comment type="subcellular location">
    <subcellularLocation>
        <location evidence="1">Nucleus</location>
    </subcellularLocation>
</comment>
<evidence type="ECO:0000256" key="4">
    <source>
        <dbReference type="ARBA" id="ARBA00023163"/>
    </source>
</evidence>
<keyword evidence="4" id="KW-0804">Transcription</keyword>
<protein>
    <recommendedName>
        <fullName evidence="7">Zn(2)-C6 fungal-type domain-containing protein</fullName>
    </recommendedName>
</protein>
<dbReference type="SMART" id="SM00066">
    <property type="entry name" value="GAL4"/>
    <property type="match status" value="1"/>
</dbReference>
<evidence type="ECO:0000313" key="9">
    <source>
        <dbReference type="Proteomes" id="UP001565368"/>
    </source>
</evidence>
<comment type="caution">
    <text evidence="8">The sequence shown here is derived from an EMBL/GenBank/DDBJ whole genome shotgun (WGS) entry which is preliminary data.</text>
</comment>
<dbReference type="SUPFAM" id="SSF57701">
    <property type="entry name" value="Zn2/Cys6 DNA-binding domain"/>
    <property type="match status" value="1"/>
</dbReference>
<feature type="region of interest" description="Disordered" evidence="6">
    <location>
        <begin position="110"/>
        <end position="139"/>
    </location>
</feature>
<dbReference type="RefSeq" id="XP_069205697.1">
    <property type="nucleotide sequence ID" value="XM_069355856.1"/>
</dbReference>
<dbReference type="EMBL" id="JBBXJM010000006">
    <property type="protein sequence ID" value="KAL1405753.1"/>
    <property type="molecule type" value="Genomic_DNA"/>
</dbReference>
<evidence type="ECO:0000256" key="1">
    <source>
        <dbReference type="ARBA" id="ARBA00004123"/>
    </source>
</evidence>
<dbReference type="Pfam" id="PF00172">
    <property type="entry name" value="Zn_clus"/>
    <property type="match status" value="1"/>
</dbReference>
<feature type="domain" description="Zn(2)-C6 fungal-type" evidence="7">
    <location>
        <begin position="40"/>
        <end position="71"/>
    </location>
</feature>
<reference evidence="8 9" key="1">
    <citation type="submission" date="2023-08" db="EMBL/GenBank/DDBJ databases">
        <title>Annotated Genome Sequence of Vanrija albida AlHP1.</title>
        <authorList>
            <person name="Herzog R."/>
        </authorList>
    </citation>
    <scope>NUCLEOTIDE SEQUENCE [LARGE SCALE GENOMIC DNA]</scope>
    <source>
        <strain evidence="8 9">AlHP1</strain>
    </source>
</reference>
<evidence type="ECO:0000313" key="8">
    <source>
        <dbReference type="EMBL" id="KAL1405753.1"/>
    </source>
</evidence>
<feature type="compositionally biased region" description="Basic residues" evidence="6">
    <location>
        <begin position="114"/>
        <end position="127"/>
    </location>
</feature>
<keyword evidence="2" id="KW-0805">Transcription regulation</keyword>
<dbReference type="InterPro" id="IPR051089">
    <property type="entry name" value="prtT"/>
</dbReference>
<sequence length="590" mass="62431">MGYSSYARHAAARVGSTRSASASAEEERAPRAPITRVNRACNACRRAKIRCVGAEDPPCERCRVAGQTCVLERPARAGGDAVEERVSALEAAMGEVRALLGEVVRATCPQLARSRSRSPPRRGRTPRRSASPALGLGDVAAPLGGLSSAPARERELDPVSAGALSEAEGRALVRAFYAGPSGYINAYDPAVDGFDALRRRSAFSLTAVMLVGARARDGARVSAAQGACRAAAETMAAGTLLRGGDVEAVKALVLLAAFGDNGWLLAGHAVYRLEHQMSYGAGRAAVVREDEGILRARELLAHPLALESDTRLVYAVELLALRAPLHVELSAAPDAPLTPATLARLRWANDQFDAWERHWAEVLAADGRDVGFVRESLSVQRQLAELFINSQLLRGVHSPADVAAMDGEGRALALRAMHSAARCVDYALRGEFYAASLAHGTHYTHVCAAFAASFLARIARFFPREMDLAQVADDVEAVAGVLESVPAGRYARSLRLMLRKARREGILPASKRSPPPPDTPPPAVADWLGTLQAGLDPAALHSGGDAPLPLFLSGDLGTSAAPSDAVPFVGLEDFFLPPGLDDLLAGYDCD</sequence>
<dbReference type="PANTHER" id="PTHR31845">
    <property type="entry name" value="FINGER DOMAIN PROTEIN, PUTATIVE-RELATED"/>
    <property type="match status" value="1"/>
</dbReference>
<proteinExistence type="predicted"/>
<dbReference type="CDD" id="cd00067">
    <property type="entry name" value="GAL4"/>
    <property type="match status" value="1"/>
</dbReference>
<keyword evidence="3" id="KW-0238">DNA-binding</keyword>
<organism evidence="8 9">
    <name type="scientific">Vanrija albida</name>
    <dbReference type="NCBI Taxonomy" id="181172"/>
    <lineage>
        <taxon>Eukaryota</taxon>
        <taxon>Fungi</taxon>
        <taxon>Dikarya</taxon>
        <taxon>Basidiomycota</taxon>
        <taxon>Agaricomycotina</taxon>
        <taxon>Tremellomycetes</taxon>
        <taxon>Trichosporonales</taxon>
        <taxon>Trichosporonaceae</taxon>
        <taxon>Vanrija</taxon>
    </lineage>
</organism>
<feature type="region of interest" description="Disordered" evidence="6">
    <location>
        <begin position="1"/>
        <end position="31"/>
    </location>
</feature>
<dbReference type="CDD" id="cd12148">
    <property type="entry name" value="fungal_TF_MHR"/>
    <property type="match status" value="1"/>
</dbReference>
<evidence type="ECO:0000256" key="3">
    <source>
        <dbReference type="ARBA" id="ARBA00023125"/>
    </source>
</evidence>
<evidence type="ECO:0000256" key="2">
    <source>
        <dbReference type="ARBA" id="ARBA00023015"/>
    </source>
</evidence>
<name>A0ABR3PUH0_9TREE</name>
<dbReference type="PROSITE" id="PS50048">
    <property type="entry name" value="ZN2_CY6_FUNGAL_2"/>
    <property type="match status" value="1"/>
</dbReference>
<dbReference type="PROSITE" id="PS00463">
    <property type="entry name" value="ZN2_CY6_FUNGAL_1"/>
    <property type="match status" value="1"/>
</dbReference>